<proteinExistence type="predicted"/>
<gene>
    <name evidence="10" type="ORF">EMWEY_00020690</name>
</gene>
<dbReference type="GeneID" id="25336055"/>
<dbReference type="EMBL" id="HG719011">
    <property type="protein sequence ID" value="CDJ56606.1"/>
    <property type="molecule type" value="Genomic_DNA"/>
</dbReference>
<dbReference type="SMART" id="SM00698">
    <property type="entry name" value="MORN"/>
    <property type="match status" value="5"/>
</dbReference>
<organism evidence="10 11">
    <name type="scientific">Eimeria maxima</name>
    <name type="common">Coccidian parasite</name>
    <dbReference type="NCBI Taxonomy" id="5804"/>
    <lineage>
        <taxon>Eukaryota</taxon>
        <taxon>Sar</taxon>
        <taxon>Alveolata</taxon>
        <taxon>Apicomplexa</taxon>
        <taxon>Conoidasida</taxon>
        <taxon>Coccidia</taxon>
        <taxon>Eucoccidiorida</taxon>
        <taxon>Eimeriorina</taxon>
        <taxon>Eimeriidae</taxon>
        <taxon>Eimeria</taxon>
    </lineage>
</organism>
<keyword evidence="4" id="KW-0677">Repeat</keyword>
<evidence type="ECO:0000313" key="11">
    <source>
        <dbReference type="Proteomes" id="UP000030763"/>
    </source>
</evidence>
<evidence type="ECO:0000256" key="2">
    <source>
        <dbReference type="ARBA" id="ARBA00004430"/>
    </source>
</evidence>
<feature type="region of interest" description="Disordered" evidence="9">
    <location>
        <begin position="97"/>
        <end position="130"/>
    </location>
</feature>
<keyword evidence="8" id="KW-0966">Cell projection</keyword>
<feature type="region of interest" description="Disordered" evidence="9">
    <location>
        <begin position="645"/>
        <end position="771"/>
    </location>
</feature>
<dbReference type="SUPFAM" id="SSF82185">
    <property type="entry name" value="Histone H3 K4-specific methyltransferase SET7/9 N-terminal domain"/>
    <property type="match status" value="1"/>
</dbReference>
<feature type="compositionally biased region" description="Polar residues" evidence="9">
    <location>
        <begin position="534"/>
        <end position="543"/>
    </location>
</feature>
<evidence type="ECO:0000256" key="9">
    <source>
        <dbReference type="SAM" id="MobiDB-lite"/>
    </source>
</evidence>
<feature type="compositionally biased region" description="Basic and acidic residues" evidence="9">
    <location>
        <begin position="652"/>
        <end position="661"/>
    </location>
</feature>
<feature type="compositionally biased region" description="Polar residues" evidence="9">
    <location>
        <begin position="707"/>
        <end position="718"/>
    </location>
</feature>
<evidence type="ECO:0000256" key="7">
    <source>
        <dbReference type="ARBA" id="ARBA00023212"/>
    </source>
</evidence>
<evidence type="ECO:0000313" key="10">
    <source>
        <dbReference type="EMBL" id="CDJ56606.1"/>
    </source>
</evidence>
<protein>
    <recommendedName>
        <fullName evidence="12">MORN repeat-containing protein</fullName>
    </recommendedName>
</protein>
<dbReference type="RefSeq" id="XP_013333257.1">
    <property type="nucleotide sequence ID" value="XM_013477803.1"/>
</dbReference>
<dbReference type="VEuPathDB" id="ToxoDB:EMWEY_00020690"/>
<dbReference type="Pfam" id="PF02493">
    <property type="entry name" value="MORN"/>
    <property type="match status" value="4"/>
</dbReference>
<reference evidence="10" key="2">
    <citation type="submission" date="2013-10" db="EMBL/GenBank/DDBJ databases">
        <authorList>
            <person name="Aslett M."/>
        </authorList>
    </citation>
    <scope>NUCLEOTIDE SEQUENCE [LARGE SCALE GENOMIC DNA]</scope>
    <source>
        <strain evidence="10">Weybridge</strain>
    </source>
</reference>
<evidence type="ECO:0008006" key="12">
    <source>
        <dbReference type="Google" id="ProtNLM"/>
    </source>
</evidence>
<evidence type="ECO:0000256" key="8">
    <source>
        <dbReference type="ARBA" id="ARBA00023273"/>
    </source>
</evidence>
<dbReference type="OrthoDB" id="294378at2759"/>
<evidence type="ECO:0000256" key="5">
    <source>
        <dbReference type="ARBA" id="ARBA00022846"/>
    </source>
</evidence>
<name>U6LY01_EIMMA</name>
<evidence type="ECO:0000256" key="4">
    <source>
        <dbReference type="ARBA" id="ARBA00022737"/>
    </source>
</evidence>
<sequence length="852" mass="92402">MGSENDEAGLSEKHVEPVKSVPGEALINACATVEVSPEPSVEAAQPLTASTQKESFELVGRATAGLLAAAYCSQDPKVIHKLAEALNLTGDPLLVGSEFADSPAEGRKNDITDSSTSTPQPEAEEESFVSSHDQELACNSSFCLQRVPLGSVLFSGSLTISQQGSLSVLGPGKNTHSLRICLRLLLFSQWLPCLPVSRLETAACQVTAGLRHGVGTFTSADGKFTYEGEWYQGVRSGWGVLSSADGSRYSGEWVAGRRHGFGEQVFADGSRYEGQWVDGLQEGQGLMVWKEPSVQYVGEWRQGTVSGWGRQTWIEAPDFDGGGAWTVGRNLQQNQYEGQFRTKALNGATSRGRIELSGLFVYDRMAEAPPNILDDPVRALVDLSTAQQAEVYRHLEEYNGQSLWNQAPACERLAARTIRSVYRTMLSSGSDKNFQRARRLSGGTPATLTVIEKERRRSSQSIDFRLTDLAAGAQGSPRTAIPTPAPQPATLWEAQDEAQATTAYAASTLKADQQQDPENHFPEGAAAPGMAMSTPETPKQTLGRSHKARSSAYAAIAEDSLRLHRRPVLFTAFLRALVLLLQIRLRSLRRENRNNSARGSEASSPGAVFEGLDLDDPNCLSLAWIALCRKLRIFSDTLERQIQNEFRGASHNNKDPQKEYENQATGKSTQQADSGGSGSSSFSRQSSEQSHLKEGVPPQPPLRREGSLSQQLKGSPSGQGRMKPSINRQPSGTASTSTRKTPDAARWVTATGGAADDSRPQDISQSQGGSREESFVLAGEVDEIAACAGRHVEVFRQAAFAEKSCILDDALHKALFSSSRQQPDSSRPAFYFAFSPETQLYSQHMLETPPVC</sequence>
<keyword evidence="5" id="KW-0282">Flagellum</keyword>
<reference evidence="10" key="1">
    <citation type="submission" date="2013-10" db="EMBL/GenBank/DDBJ databases">
        <title>Genomic analysis of the causative agents of coccidiosis in chickens.</title>
        <authorList>
            <person name="Reid A.J."/>
            <person name="Blake D."/>
            <person name="Billington K."/>
            <person name="Browne H."/>
            <person name="Dunn M."/>
            <person name="Hung S."/>
            <person name="Kawahara F."/>
            <person name="Miranda-Saavedra D."/>
            <person name="Mourier T."/>
            <person name="Nagra H."/>
            <person name="Otto T.D."/>
            <person name="Rawlings N."/>
            <person name="Sanchez A."/>
            <person name="Sanders M."/>
            <person name="Subramaniam C."/>
            <person name="Tay Y."/>
            <person name="Dear P."/>
            <person name="Doerig C."/>
            <person name="Gruber A."/>
            <person name="Parkinson J."/>
            <person name="Shirley M."/>
            <person name="Wan K.L."/>
            <person name="Berriman M."/>
            <person name="Tomley F."/>
            <person name="Pain A."/>
        </authorList>
    </citation>
    <scope>NUCLEOTIDE SEQUENCE [LARGE SCALE GENOMIC DNA]</scope>
    <source>
        <strain evidence="10">Weybridge</strain>
    </source>
</reference>
<dbReference type="PANTHER" id="PTHR46613:SF1">
    <property type="entry name" value="RADIAL SPOKE HEAD 10 HOMOLOG B-RELATED"/>
    <property type="match status" value="1"/>
</dbReference>
<keyword evidence="7" id="KW-0206">Cytoskeleton</keyword>
<evidence type="ECO:0000256" key="3">
    <source>
        <dbReference type="ARBA" id="ARBA00022490"/>
    </source>
</evidence>
<dbReference type="OMA" id="NACATVE"/>
<dbReference type="GO" id="GO:0031514">
    <property type="term" value="C:motile cilium"/>
    <property type="evidence" value="ECO:0007669"/>
    <property type="project" value="UniProtKB-SubCell"/>
</dbReference>
<feature type="compositionally biased region" description="Polar residues" evidence="9">
    <location>
        <begin position="726"/>
        <end position="739"/>
    </location>
</feature>
<dbReference type="InterPro" id="IPR003409">
    <property type="entry name" value="MORN"/>
</dbReference>
<dbReference type="GO" id="GO:0005930">
    <property type="term" value="C:axoneme"/>
    <property type="evidence" value="ECO:0007669"/>
    <property type="project" value="UniProtKB-SubCell"/>
</dbReference>
<accession>U6LY01</accession>
<keyword evidence="6" id="KW-0969">Cilium</keyword>
<dbReference type="Gene3D" id="2.20.110.10">
    <property type="entry name" value="Histone H3 K4-specific methyltransferase SET7/9 N-terminal domain"/>
    <property type="match status" value="2"/>
</dbReference>
<evidence type="ECO:0000256" key="6">
    <source>
        <dbReference type="ARBA" id="ARBA00023069"/>
    </source>
</evidence>
<feature type="compositionally biased region" description="Low complexity" evidence="9">
    <location>
        <begin position="668"/>
        <end position="689"/>
    </location>
</feature>
<feature type="region of interest" description="Disordered" evidence="9">
    <location>
        <begin position="510"/>
        <end position="546"/>
    </location>
</feature>
<dbReference type="Proteomes" id="UP000030763">
    <property type="component" value="Unassembled WGS sequence"/>
</dbReference>
<evidence type="ECO:0000256" key="1">
    <source>
        <dbReference type="ARBA" id="ARBA00004230"/>
    </source>
</evidence>
<keyword evidence="11" id="KW-1185">Reference proteome</keyword>
<dbReference type="PANTHER" id="PTHR46613">
    <property type="entry name" value="RADIAL SPOKE HEAD 10 HOMOLOG B-RELATED"/>
    <property type="match status" value="1"/>
</dbReference>
<keyword evidence="3" id="KW-0963">Cytoplasm</keyword>
<dbReference type="AlphaFoldDB" id="U6LY01"/>
<comment type="subcellular location">
    <subcellularLocation>
        <location evidence="1">Cell projection</location>
        <location evidence="1">Cilium</location>
        <location evidence="1">Flagellum</location>
    </subcellularLocation>
    <subcellularLocation>
        <location evidence="2">Cytoplasm</location>
        <location evidence="2">Cytoskeleton</location>
        <location evidence="2">Cilium axoneme</location>
    </subcellularLocation>
</comment>